<evidence type="ECO:0000259" key="2">
    <source>
        <dbReference type="Pfam" id="PF13439"/>
    </source>
</evidence>
<evidence type="ECO:0000313" key="3">
    <source>
        <dbReference type="EMBL" id="MBC6994114.1"/>
    </source>
</evidence>
<dbReference type="InterPro" id="IPR028098">
    <property type="entry name" value="Glyco_trans_4-like_N"/>
</dbReference>
<dbReference type="PANTHER" id="PTHR12526:SF635">
    <property type="entry name" value="GLYCOSYL TRANSFERASE GROUP 1"/>
    <property type="match status" value="1"/>
</dbReference>
<dbReference type="Gene3D" id="3.40.50.2000">
    <property type="entry name" value="Glycogen Phosphorylase B"/>
    <property type="match status" value="2"/>
</dbReference>
<evidence type="ECO:0000259" key="1">
    <source>
        <dbReference type="Pfam" id="PF00534"/>
    </source>
</evidence>
<evidence type="ECO:0000313" key="4">
    <source>
        <dbReference type="Proteomes" id="UP000650081"/>
    </source>
</evidence>
<protein>
    <submittedName>
        <fullName evidence="3">Glycosyltransferase</fullName>
    </submittedName>
</protein>
<comment type="caution">
    <text evidence="3">The sequence shown here is derived from an EMBL/GenBank/DDBJ whole genome shotgun (WGS) entry which is preliminary data.</text>
</comment>
<name>A0A923PMP6_9BACT</name>
<organism evidence="3 4">
    <name type="scientific">Neolewinella lacunae</name>
    <dbReference type="NCBI Taxonomy" id="1517758"/>
    <lineage>
        <taxon>Bacteria</taxon>
        <taxon>Pseudomonadati</taxon>
        <taxon>Bacteroidota</taxon>
        <taxon>Saprospiria</taxon>
        <taxon>Saprospirales</taxon>
        <taxon>Lewinellaceae</taxon>
        <taxon>Neolewinella</taxon>
    </lineage>
</organism>
<dbReference type="InterPro" id="IPR001296">
    <property type="entry name" value="Glyco_trans_1"/>
</dbReference>
<dbReference type="Pfam" id="PF13439">
    <property type="entry name" value="Glyco_transf_4"/>
    <property type="match status" value="1"/>
</dbReference>
<accession>A0A923PMP6</accession>
<dbReference type="EMBL" id="JACSIT010000091">
    <property type="protein sequence ID" value="MBC6994114.1"/>
    <property type="molecule type" value="Genomic_DNA"/>
</dbReference>
<dbReference type="RefSeq" id="WP_187466201.1">
    <property type="nucleotide sequence ID" value="NZ_JACSIT010000091.1"/>
</dbReference>
<dbReference type="PANTHER" id="PTHR12526">
    <property type="entry name" value="GLYCOSYLTRANSFERASE"/>
    <property type="match status" value="1"/>
</dbReference>
<dbReference type="Proteomes" id="UP000650081">
    <property type="component" value="Unassembled WGS sequence"/>
</dbReference>
<gene>
    <name evidence="3" type="ORF">H9S92_08075</name>
</gene>
<dbReference type="Pfam" id="PF00534">
    <property type="entry name" value="Glycos_transf_1"/>
    <property type="match status" value="1"/>
</dbReference>
<keyword evidence="4" id="KW-1185">Reference proteome</keyword>
<dbReference type="SUPFAM" id="SSF53756">
    <property type="entry name" value="UDP-Glycosyltransferase/glycogen phosphorylase"/>
    <property type="match status" value="1"/>
</dbReference>
<sequence>MKILHLNGTKLFSGAGRGVLWLHQGLRKLGVDSQVLSQEASPDAEAGIHSLIGTDRPSWFKQRMLPRLDRLLLLRYPLKNKRLFSPGVLGNDLAQHPLVKAADIVHLHWINNGMLGVRNIAALNKPLVWTVRDMWPFTGGCHYSLDCTKYTTGCGACPVLQSAADPDLSSRRLAAKRAAFAALPIHWAPISPWMADCLRQSPVYHPAGHAVHQIMNCVNMDLFFPEEKHLARQRLGLPDDGRKLVLSGAINSANPYKGFGQYQRAMELLGAEGPDIHYVFFGRVDPAALAPLAGRYTALGYVEDDAYLRLAYSAADVFVAPSIQEAFGKTIVEAMACGTPVVCFNATGTGALVEHLVSGYAAPPFAPEGLAAGVRHICALPPAAYAAMTAAARQQATERFSATAIAGEYRALYQQILSAQ</sequence>
<dbReference type="GO" id="GO:0016757">
    <property type="term" value="F:glycosyltransferase activity"/>
    <property type="evidence" value="ECO:0007669"/>
    <property type="project" value="InterPro"/>
</dbReference>
<dbReference type="AlphaFoldDB" id="A0A923PMP6"/>
<reference evidence="3" key="1">
    <citation type="submission" date="2020-08" db="EMBL/GenBank/DDBJ databases">
        <title>Lewinella bacteria from marine environments.</title>
        <authorList>
            <person name="Zhong Y."/>
        </authorList>
    </citation>
    <scope>NUCLEOTIDE SEQUENCE</scope>
    <source>
        <strain evidence="3">KCTC 42187</strain>
    </source>
</reference>
<feature type="domain" description="Glycosyltransferase subfamily 4-like N-terminal" evidence="2">
    <location>
        <begin position="13"/>
        <end position="138"/>
    </location>
</feature>
<feature type="domain" description="Glycosyl transferase family 1" evidence="1">
    <location>
        <begin position="235"/>
        <end position="394"/>
    </location>
</feature>
<proteinExistence type="predicted"/>